<dbReference type="InterPro" id="IPR033516">
    <property type="entry name" value="CARD8/ASC/NALP1_CARD"/>
</dbReference>
<evidence type="ECO:0000256" key="14">
    <source>
        <dbReference type="SAM" id="MobiDB-lite"/>
    </source>
</evidence>
<dbReference type="FunFam" id="1.10.533.10:FF:000013">
    <property type="entry name" value="Apoptosis-associated speck-like protein containing a CARD"/>
    <property type="match status" value="1"/>
</dbReference>
<dbReference type="Pfam" id="PF00619">
    <property type="entry name" value="CARD"/>
    <property type="match status" value="1"/>
</dbReference>
<dbReference type="Pfam" id="PF23679">
    <property type="entry name" value="UPA-FIIND"/>
    <property type="match status" value="1"/>
</dbReference>
<dbReference type="InParanoid" id="A0A6P6F3D1"/>
<keyword evidence="3" id="KW-0963">Cytoplasm</keyword>
<proteinExistence type="predicted"/>
<dbReference type="CDD" id="cd08330">
    <property type="entry name" value="CARD_ASC_NALP1"/>
    <property type="match status" value="1"/>
</dbReference>
<comment type="function">
    <text evidence="11">Constitutes the active part of the Nlrp1a inflammasome. In absence of pathogens and other damage-associated signals, interacts with the N-terminal part of Nlrp1a (NACHT, LRR and PYD domains-containing protein 1a, N-terminus), preventing activation of the Nlrp1a inflammasome. In response to pathogen-associated signals, the N-terminal part of Nlrp1a is degraded by the proteasome, releasing this form, which polymerizes to form the Nlrp1a inflammasome complex: the Nlrp1a inflammasome complex then directly recruits pro-caspase-1 (proCASP1) and promotes caspase-1 (CASP1) activation, leading to gasdermin-D (GSDMD) cleavage and subsequent pyroptosis.</text>
</comment>
<dbReference type="Gene3D" id="3.80.10.10">
    <property type="entry name" value="Ribonuclease Inhibitor"/>
    <property type="match status" value="1"/>
</dbReference>
<dbReference type="GO" id="GO:0005524">
    <property type="term" value="F:ATP binding"/>
    <property type="evidence" value="ECO:0007669"/>
    <property type="project" value="UniProtKB-KW"/>
</dbReference>
<evidence type="ECO:0000256" key="4">
    <source>
        <dbReference type="ARBA" id="ARBA00022588"/>
    </source>
</evidence>
<dbReference type="GO" id="GO:0042981">
    <property type="term" value="P:regulation of apoptotic process"/>
    <property type="evidence" value="ECO:0007669"/>
    <property type="project" value="InterPro"/>
</dbReference>
<keyword evidence="8" id="KW-0391">Immunity</keyword>
<keyword evidence="6" id="KW-0378">Hydrolase</keyword>
<dbReference type="PANTHER" id="PTHR46985:SF3">
    <property type="entry name" value="NACHT, LRR AND PYD DOMAINS-CONTAINING PROTEIN 1"/>
    <property type="match status" value="1"/>
</dbReference>
<feature type="domain" description="NACHT" evidence="16">
    <location>
        <begin position="70"/>
        <end position="156"/>
    </location>
</feature>
<evidence type="ECO:0000256" key="13">
    <source>
        <dbReference type="ARBA" id="ARBA00029394"/>
    </source>
</evidence>
<feature type="region of interest" description="Disordered" evidence="14">
    <location>
        <begin position="262"/>
        <end position="284"/>
    </location>
</feature>
<evidence type="ECO:0000256" key="12">
    <source>
        <dbReference type="ARBA" id="ARBA00024369"/>
    </source>
</evidence>
<dbReference type="PROSITE" id="PS50209">
    <property type="entry name" value="CARD"/>
    <property type="match status" value="1"/>
</dbReference>
<dbReference type="GO" id="GO:0006954">
    <property type="term" value="P:inflammatory response"/>
    <property type="evidence" value="ECO:0007669"/>
    <property type="project" value="UniProtKB-KW"/>
</dbReference>
<organism evidence="18 19">
    <name type="scientific">Octodon degus</name>
    <name type="common">Degu</name>
    <name type="synonym">Sciurus degus</name>
    <dbReference type="NCBI Taxonomy" id="10160"/>
    <lineage>
        <taxon>Eukaryota</taxon>
        <taxon>Metazoa</taxon>
        <taxon>Chordata</taxon>
        <taxon>Craniata</taxon>
        <taxon>Vertebrata</taxon>
        <taxon>Euteleostomi</taxon>
        <taxon>Mammalia</taxon>
        <taxon>Eutheria</taxon>
        <taxon>Euarchontoglires</taxon>
        <taxon>Glires</taxon>
        <taxon>Rodentia</taxon>
        <taxon>Hystricomorpha</taxon>
        <taxon>Octodontidae</taxon>
        <taxon>Octodon</taxon>
    </lineage>
</organism>
<accession>A0A6P6F3D1</accession>
<dbReference type="OrthoDB" id="428577at2759"/>
<evidence type="ECO:0000256" key="11">
    <source>
        <dbReference type="ARBA" id="ARBA00024315"/>
    </source>
</evidence>
<evidence type="ECO:0000256" key="8">
    <source>
        <dbReference type="ARBA" id="ARBA00022859"/>
    </source>
</evidence>
<evidence type="ECO:0000259" key="16">
    <source>
        <dbReference type="PROSITE" id="PS50837"/>
    </source>
</evidence>
<reference evidence="19" key="1">
    <citation type="submission" date="2025-08" db="UniProtKB">
        <authorList>
            <consortium name="RefSeq"/>
        </authorList>
    </citation>
    <scope>IDENTIFICATION</scope>
</reference>
<dbReference type="RefSeq" id="XP_023579180.1">
    <property type="nucleotide sequence ID" value="XM_023723412.1"/>
</dbReference>
<evidence type="ECO:0000313" key="19">
    <source>
        <dbReference type="RefSeq" id="XP_023579180.1"/>
    </source>
</evidence>
<feature type="domain" description="CARD" evidence="15">
    <location>
        <begin position="605"/>
        <end position="689"/>
    </location>
</feature>
<sequence length="703" mass="80076">MGKYHEKQSWKTKYFHEKFTQLLLLRTSHIKDKKYLARESWIYDSVVDQGDLIEIQDLFGPGPGTQEEPHTVILYGAAGTGKSTLARQVRGAWEEGRLYRDRFQYVFYFNYRELTQYKLNSLEELMITDWESFAVPIKNILSCPEQVLFIMDNVDQPITNLETLGKTLDHPCCLLETLRLLGCGLTSNCCQDLASVLSTSSSLKELDLQQNDLGSFGVHLLFEGLRKPKCQLILLWLDVTLLSDEELRILEQEKPQLLISSGQYPDTRIPTEDPEGGEERCSTSSFKQIPQSGDLHMETLDNKGAIWSTTSPLPLMLIDKKRSHWRVHFPVAGYYHWPYTGLSFMVRREVTVEIEFGAWEQFLSMNDLQDTWIVAGPLFDIKAEQGALAAVHLPHFIALQGEHVDRSLFHVAHFKEEGMLIQTPSRVEAHYIVLQNPTFSPVGVLLKIIPAARRLIPITCTTLLYHHIHSEEVKLHLYLVPSDCTIRQAIDDEENRFQFERIHKPPPTSDLYVGSRYIVSGSGELEIVPKELELCYRSPRQPQLFSEIYVGYFGSGILLEMRHKKDETVIWEALLKPGDLRPIAFLLPPPVKASPSTPNAPGLQHFVDKHLHQLVTRVTSVDAVLDKLLSGRVVSGEQYARVRAEATKPDQMRKLFSFSPSWNSVCKDKLYEALMEVHPHLIIDLWQGVADSWGASDSSEAGV</sequence>
<dbReference type="GO" id="GO:0045087">
    <property type="term" value="P:innate immune response"/>
    <property type="evidence" value="ECO:0007669"/>
    <property type="project" value="UniProtKB-KW"/>
</dbReference>
<comment type="function">
    <text evidence="13">Constitutes the precursor of the Nlrp1a inflammasome, which mediates autoproteolytic processing within the FIIND domain to generate the N-terminal and C-terminal parts, which are associated non-covalently in absence of pathogens and other damage-associated signals.</text>
</comment>
<dbReference type="PROSITE" id="PS50837">
    <property type="entry name" value="NACHT"/>
    <property type="match status" value="1"/>
</dbReference>
<dbReference type="GeneID" id="105743096"/>
<dbReference type="InterPro" id="IPR011029">
    <property type="entry name" value="DEATH-like_dom_sf"/>
</dbReference>
<evidence type="ECO:0000256" key="10">
    <source>
        <dbReference type="ARBA" id="ARBA00023242"/>
    </source>
</evidence>
<evidence type="ECO:0000313" key="18">
    <source>
        <dbReference type="Proteomes" id="UP000515203"/>
    </source>
</evidence>
<evidence type="ECO:0000256" key="2">
    <source>
        <dbReference type="ARBA" id="ARBA00004514"/>
    </source>
</evidence>
<dbReference type="AlphaFoldDB" id="A0A6P6F3D1"/>
<dbReference type="PROSITE" id="PS51830">
    <property type="entry name" value="FIIND"/>
    <property type="match status" value="1"/>
</dbReference>
<comment type="subunit">
    <text evidence="12">Interacts with the C-terminal part of Nlrp1a (NACHT, LRR and PYD domains-containing protein 1a, C-terminus) in absence of pathogens and other damage-associated signals.</text>
</comment>
<keyword evidence="9" id="KW-0395">Inflammatory response</keyword>
<gene>
    <name evidence="19" type="primary">LOC105743096</name>
</gene>
<keyword evidence="5" id="KW-0547">Nucleotide-binding</keyword>
<dbReference type="SUPFAM" id="SSF52540">
    <property type="entry name" value="P-loop containing nucleoside triphosphate hydrolases"/>
    <property type="match status" value="1"/>
</dbReference>
<dbReference type="InterPro" id="IPR032675">
    <property type="entry name" value="LRR_dom_sf"/>
</dbReference>
<keyword evidence="7" id="KW-0067">ATP-binding</keyword>
<dbReference type="Gene3D" id="1.10.533.10">
    <property type="entry name" value="Death Domain, Fas"/>
    <property type="match status" value="1"/>
</dbReference>
<dbReference type="SUPFAM" id="SSF52047">
    <property type="entry name" value="RNI-like"/>
    <property type="match status" value="1"/>
</dbReference>
<dbReference type="SMART" id="SM00368">
    <property type="entry name" value="LRR_RI"/>
    <property type="match status" value="2"/>
</dbReference>
<dbReference type="GO" id="GO:0061702">
    <property type="term" value="C:canonical inflammasome complex"/>
    <property type="evidence" value="ECO:0007669"/>
    <property type="project" value="TreeGrafter"/>
</dbReference>
<dbReference type="InterPro" id="IPR051249">
    <property type="entry name" value="NLRP_Inflammasome"/>
</dbReference>
<dbReference type="GO" id="GO:0016787">
    <property type="term" value="F:hydrolase activity"/>
    <property type="evidence" value="ECO:0007669"/>
    <property type="project" value="UniProtKB-KW"/>
</dbReference>
<dbReference type="SUPFAM" id="SSF47986">
    <property type="entry name" value="DEATH domain"/>
    <property type="match status" value="1"/>
</dbReference>
<dbReference type="Pfam" id="PF13553">
    <property type="entry name" value="FIIND"/>
    <property type="match status" value="1"/>
</dbReference>
<dbReference type="InterPro" id="IPR025307">
    <property type="entry name" value="FIIND_dom"/>
</dbReference>
<dbReference type="GO" id="GO:0005634">
    <property type="term" value="C:nucleus"/>
    <property type="evidence" value="ECO:0007669"/>
    <property type="project" value="UniProtKB-SubCell"/>
</dbReference>
<name>A0A6P6F3D1_OCTDE</name>
<dbReference type="InterPro" id="IPR001315">
    <property type="entry name" value="CARD"/>
</dbReference>
<feature type="domain" description="FIIND" evidence="17">
    <location>
        <begin position="306"/>
        <end position="589"/>
    </location>
</feature>
<evidence type="ECO:0000256" key="6">
    <source>
        <dbReference type="ARBA" id="ARBA00022801"/>
    </source>
</evidence>
<protein>
    <submittedName>
        <fullName evidence="19">NACHT, LRR and PYD domains-containing protein 1-like</fullName>
    </submittedName>
</protein>
<dbReference type="PANTHER" id="PTHR46985">
    <property type="entry name" value="NACHT, LRR AND PYD DOMAINS-CONTAINING PROTEIN 1"/>
    <property type="match status" value="1"/>
</dbReference>
<evidence type="ECO:0000256" key="7">
    <source>
        <dbReference type="ARBA" id="ARBA00022840"/>
    </source>
</evidence>
<keyword evidence="18" id="KW-1185">Reference proteome</keyword>
<dbReference type="Proteomes" id="UP000515203">
    <property type="component" value="Unplaced"/>
</dbReference>
<evidence type="ECO:0000256" key="1">
    <source>
        <dbReference type="ARBA" id="ARBA00004123"/>
    </source>
</evidence>
<keyword evidence="10" id="KW-0539">Nucleus</keyword>
<comment type="subcellular location">
    <subcellularLocation>
        <location evidence="2">Cytoplasm</location>
        <location evidence="2">Cytosol</location>
    </subcellularLocation>
    <subcellularLocation>
        <location evidence="1">Nucleus</location>
    </subcellularLocation>
</comment>
<evidence type="ECO:0000256" key="9">
    <source>
        <dbReference type="ARBA" id="ARBA00023198"/>
    </source>
</evidence>
<keyword evidence="4" id="KW-0399">Innate immunity</keyword>
<evidence type="ECO:0000259" key="15">
    <source>
        <dbReference type="PROSITE" id="PS50209"/>
    </source>
</evidence>
<dbReference type="Pfam" id="PF05729">
    <property type="entry name" value="NACHT"/>
    <property type="match status" value="1"/>
</dbReference>
<evidence type="ECO:0000256" key="5">
    <source>
        <dbReference type="ARBA" id="ARBA00022741"/>
    </source>
</evidence>
<dbReference type="InterPro" id="IPR007111">
    <property type="entry name" value="NACHT_NTPase"/>
</dbReference>
<dbReference type="InterPro" id="IPR027417">
    <property type="entry name" value="P-loop_NTPase"/>
</dbReference>
<evidence type="ECO:0000259" key="17">
    <source>
        <dbReference type="PROSITE" id="PS51830"/>
    </source>
</evidence>
<evidence type="ECO:0000256" key="3">
    <source>
        <dbReference type="ARBA" id="ARBA00022490"/>
    </source>
</evidence>